<dbReference type="PANTHER" id="PTHR16631:SF17">
    <property type="entry name" value="GLUCAN ENDO-1,3-BETA-GLUCOSIDASE BTGC"/>
    <property type="match status" value="1"/>
</dbReference>
<evidence type="ECO:0000256" key="5">
    <source>
        <dbReference type="ARBA" id="ARBA00012780"/>
    </source>
</evidence>
<evidence type="ECO:0000313" key="24">
    <source>
        <dbReference type="Proteomes" id="UP001345013"/>
    </source>
</evidence>
<evidence type="ECO:0000256" key="9">
    <source>
        <dbReference type="ARBA" id="ARBA00022729"/>
    </source>
</evidence>
<keyword evidence="7" id="KW-0134">Cell wall</keyword>
<comment type="similarity">
    <text evidence="4 20">Belongs to the glycosyl hydrolase 17 family.</text>
</comment>
<keyword evidence="11" id="KW-0735">Signal-anchor</keyword>
<evidence type="ECO:0000256" key="12">
    <source>
        <dbReference type="ARBA" id="ARBA00023136"/>
    </source>
</evidence>
<evidence type="ECO:0000256" key="10">
    <source>
        <dbReference type="ARBA" id="ARBA00022801"/>
    </source>
</evidence>
<feature type="transmembrane region" description="Helical" evidence="22">
    <location>
        <begin position="357"/>
        <end position="380"/>
    </location>
</feature>
<keyword evidence="10" id="KW-0378">Hydrolase</keyword>
<dbReference type="InterPro" id="IPR017853">
    <property type="entry name" value="GH"/>
</dbReference>
<evidence type="ECO:0000256" key="22">
    <source>
        <dbReference type="SAM" id="Phobius"/>
    </source>
</evidence>
<sequence>MPLNRSFSFDSDDGNAVGNQGLYQDSPERQRPIPGSSPPQYFSPPRPPEPASPVSAYRPRSTHSRHSSSYDQSFDLPRRPVVITNDDGIPPPPPPHRSSPTRESAIRDSNVTTGMDNFGSHSQGGGLDRVAQEVSARNQRQSGLEAARGLPPNAATGYFSQDRDFTTQNNRYSISNRPVSRPYEAGSSQSGLPLTAGAATPGSATPYTFSHDAGSSRHSMRSLPQSYYAMGPMDAYDDSPYQRPATQSKNAVNDTDVFPHDILDDGDDGFMPEPKRKSMLPLNRERSRKALGQGGAAAGGVAAAGAGAGMLGGLFGGRKKDISSSGSYNAVANPDPTAAEKSEWLARQSKGKNRMRWIVGTAIGAVVVIAVVAGIVGGVLSSNNHSSSGGSGGSGSTNNAATDTATNGDLDLNSAEIKALMNNDNLHKVFPGMDYTPWGVQYPDCLTYPPSQNNVTRDMAVLSQLTNAVRLYGTDCNATEMVLHSIDRLQLKDMKVWLGVWIDPNQTTTDRQVDQMYKILADTKDRSIFKGVIIGNEALFRADQDKAEAHAQLVAELNNARSNFSSLGYDLSVSTSDLGDNWDATLAGASDFVMSNVHPFFAGTNVNEAAGWTWNFWQSRDVILTGTESNNIIAETGWPSGGGTDCGNEANICAAGFTGAVASVENMNIFMADWICQAMENGTNYFWFEAFDEAWKVSYNEPGKEWEDKWGLMDTARKLKPGIQIPDCGGKTVS</sequence>
<evidence type="ECO:0000256" key="6">
    <source>
        <dbReference type="ARBA" id="ARBA00022475"/>
    </source>
</evidence>
<evidence type="ECO:0000256" key="19">
    <source>
        <dbReference type="ARBA" id="ARBA00043078"/>
    </source>
</evidence>
<evidence type="ECO:0000256" key="16">
    <source>
        <dbReference type="ARBA" id="ARBA00023326"/>
    </source>
</evidence>
<comment type="subcellular location">
    <subcellularLocation>
        <location evidence="3">Cell membrane</location>
        <topology evidence="3">Single-pass type II membrane protein</topology>
    </subcellularLocation>
    <subcellularLocation>
        <location evidence="2">Secreted</location>
        <location evidence="2">Cell wall</location>
    </subcellularLocation>
</comment>
<gene>
    <name evidence="23" type="ORF">LTR24_008104</name>
</gene>
<evidence type="ECO:0000256" key="3">
    <source>
        <dbReference type="ARBA" id="ARBA00004401"/>
    </source>
</evidence>
<comment type="caution">
    <text evidence="23">The sequence shown here is derived from an EMBL/GenBank/DDBJ whole genome shotgun (WGS) entry which is preliminary data.</text>
</comment>
<feature type="region of interest" description="Disordered" evidence="21">
    <location>
        <begin position="384"/>
        <end position="407"/>
    </location>
</feature>
<name>A0ABR0K1F0_9EURO</name>
<feature type="compositionally biased region" description="Polar residues" evidence="21">
    <location>
        <begin position="107"/>
        <end position="121"/>
    </location>
</feature>
<keyword evidence="15" id="KW-0961">Cell wall biogenesis/degradation</keyword>
<dbReference type="Pfam" id="PF00332">
    <property type="entry name" value="Glyco_hydro_17"/>
    <property type="match status" value="1"/>
</dbReference>
<proteinExistence type="inferred from homology"/>
<comment type="function">
    <text evidence="17">Glucanases play a role in cell expansion during growth, in cell-cell fusion during mating, and in spore release during sporulation. This enzyme may be involved in beta-glucan degradation. Active on laminarin and lichenan.</text>
</comment>
<dbReference type="PANTHER" id="PTHR16631">
    <property type="entry name" value="GLUCAN 1,3-BETA-GLUCOSIDASE"/>
    <property type="match status" value="1"/>
</dbReference>
<keyword evidence="8" id="KW-0964">Secreted</keyword>
<evidence type="ECO:0000256" key="11">
    <source>
        <dbReference type="ARBA" id="ARBA00022968"/>
    </source>
</evidence>
<evidence type="ECO:0000313" key="23">
    <source>
        <dbReference type="EMBL" id="KAK5081851.1"/>
    </source>
</evidence>
<protein>
    <recommendedName>
        <fullName evidence="5">glucan endo-1,3-beta-D-glucosidase</fullName>
        <ecNumber evidence="5">3.2.1.39</ecNumber>
    </recommendedName>
    <alternativeName>
        <fullName evidence="19">Endo-1,3-beta-glucanase btgC</fullName>
    </alternativeName>
    <alternativeName>
        <fullName evidence="18">Laminarinase btgC</fullName>
    </alternativeName>
</protein>
<keyword evidence="22" id="KW-0812">Transmembrane</keyword>
<evidence type="ECO:0000256" key="20">
    <source>
        <dbReference type="RuleBase" id="RU004335"/>
    </source>
</evidence>
<keyword evidence="6" id="KW-1003">Cell membrane</keyword>
<evidence type="ECO:0000256" key="18">
    <source>
        <dbReference type="ARBA" id="ARBA00042373"/>
    </source>
</evidence>
<dbReference type="InterPro" id="IPR050732">
    <property type="entry name" value="Beta-glucan_modifiers"/>
</dbReference>
<dbReference type="InterPro" id="IPR000490">
    <property type="entry name" value="Glyco_hydro_17"/>
</dbReference>
<dbReference type="Proteomes" id="UP001345013">
    <property type="component" value="Unassembled WGS sequence"/>
</dbReference>
<dbReference type="SUPFAM" id="SSF51445">
    <property type="entry name" value="(Trans)glycosidases"/>
    <property type="match status" value="1"/>
</dbReference>
<organism evidence="23 24">
    <name type="scientific">Lithohypha guttulata</name>
    <dbReference type="NCBI Taxonomy" id="1690604"/>
    <lineage>
        <taxon>Eukaryota</taxon>
        <taxon>Fungi</taxon>
        <taxon>Dikarya</taxon>
        <taxon>Ascomycota</taxon>
        <taxon>Pezizomycotina</taxon>
        <taxon>Eurotiomycetes</taxon>
        <taxon>Chaetothyriomycetidae</taxon>
        <taxon>Chaetothyriales</taxon>
        <taxon>Trichomeriaceae</taxon>
        <taxon>Lithohypha</taxon>
    </lineage>
</organism>
<evidence type="ECO:0000256" key="7">
    <source>
        <dbReference type="ARBA" id="ARBA00022512"/>
    </source>
</evidence>
<keyword evidence="13" id="KW-0325">Glycoprotein</keyword>
<evidence type="ECO:0000256" key="8">
    <source>
        <dbReference type="ARBA" id="ARBA00022525"/>
    </source>
</evidence>
<evidence type="ECO:0000256" key="4">
    <source>
        <dbReference type="ARBA" id="ARBA00008773"/>
    </source>
</evidence>
<keyword evidence="22" id="KW-1133">Transmembrane helix</keyword>
<evidence type="ECO:0000256" key="14">
    <source>
        <dbReference type="ARBA" id="ARBA00023277"/>
    </source>
</evidence>
<comment type="catalytic activity">
    <reaction evidence="1">
        <text>Hydrolysis of (1-&gt;3)-beta-D-glucosidic linkages in (1-&gt;3)-beta-D-glucans.</text>
        <dbReference type="EC" id="3.2.1.39"/>
    </reaction>
</comment>
<feature type="compositionally biased region" description="Low complexity" evidence="21">
    <location>
        <begin position="396"/>
        <end position="407"/>
    </location>
</feature>
<keyword evidence="16" id="KW-0624">Polysaccharide degradation</keyword>
<keyword evidence="9" id="KW-0732">Signal</keyword>
<evidence type="ECO:0000256" key="17">
    <source>
        <dbReference type="ARBA" id="ARBA00037649"/>
    </source>
</evidence>
<keyword evidence="14" id="KW-0119">Carbohydrate metabolism</keyword>
<feature type="compositionally biased region" description="Pro residues" evidence="21">
    <location>
        <begin position="35"/>
        <end position="51"/>
    </location>
</feature>
<feature type="transmembrane region" description="Helical" evidence="22">
    <location>
        <begin position="294"/>
        <end position="315"/>
    </location>
</feature>
<feature type="compositionally biased region" description="Low complexity" evidence="21">
    <location>
        <begin position="195"/>
        <end position="208"/>
    </location>
</feature>
<keyword evidence="24" id="KW-1185">Reference proteome</keyword>
<evidence type="ECO:0000256" key="13">
    <source>
        <dbReference type="ARBA" id="ARBA00023180"/>
    </source>
</evidence>
<dbReference type="EC" id="3.2.1.39" evidence="5"/>
<dbReference type="EMBL" id="JAVRRG010000133">
    <property type="protein sequence ID" value="KAK5081851.1"/>
    <property type="molecule type" value="Genomic_DNA"/>
</dbReference>
<dbReference type="Gene3D" id="3.20.20.80">
    <property type="entry name" value="Glycosidases"/>
    <property type="match status" value="1"/>
</dbReference>
<evidence type="ECO:0000256" key="15">
    <source>
        <dbReference type="ARBA" id="ARBA00023316"/>
    </source>
</evidence>
<feature type="region of interest" description="Disordered" evidence="21">
    <location>
        <begin position="1"/>
        <end position="219"/>
    </location>
</feature>
<evidence type="ECO:0000256" key="21">
    <source>
        <dbReference type="SAM" id="MobiDB-lite"/>
    </source>
</evidence>
<reference evidence="23 24" key="1">
    <citation type="submission" date="2023-08" db="EMBL/GenBank/DDBJ databases">
        <title>Black Yeasts Isolated from many extreme environments.</title>
        <authorList>
            <person name="Coleine C."/>
            <person name="Stajich J.E."/>
            <person name="Selbmann L."/>
        </authorList>
    </citation>
    <scope>NUCLEOTIDE SEQUENCE [LARGE SCALE GENOMIC DNA]</scope>
    <source>
        <strain evidence="23 24">CCFEE 5885</strain>
    </source>
</reference>
<evidence type="ECO:0000256" key="1">
    <source>
        <dbReference type="ARBA" id="ARBA00000382"/>
    </source>
</evidence>
<accession>A0ABR0K1F0</accession>
<feature type="compositionally biased region" description="Polar residues" evidence="21">
    <location>
        <begin position="166"/>
        <end position="178"/>
    </location>
</feature>
<keyword evidence="12 22" id="KW-0472">Membrane</keyword>
<evidence type="ECO:0000256" key="2">
    <source>
        <dbReference type="ARBA" id="ARBA00004191"/>
    </source>
</evidence>